<accession>A0A6M8HRS1</accession>
<dbReference type="KEGG" id="lck:HN018_15120"/>
<evidence type="ECO:0000313" key="4">
    <source>
        <dbReference type="EMBL" id="QKE91199.1"/>
    </source>
</evidence>
<reference evidence="4 5" key="1">
    <citation type="journal article" date="2014" name="World J. Microbiol. Biotechnol.">
        <title>Biodiversity and physiological characteristics of Antarctic and Arctic lichens-associated bacteria.</title>
        <authorList>
            <person name="Lee Y.M."/>
            <person name="Kim E.H."/>
            <person name="Lee H.K."/>
            <person name="Hong S.G."/>
        </authorList>
    </citation>
    <scope>NUCLEOTIDE SEQUENCE [LARGE SCALE GENOMIC DNA]</scope>
    <source>
        <strain evidence="4 5">PAMC 26569</strain>
    </source>
</reference>
<dbReference type="PRINTS" id="PR00081">
    <property type="entry name" value="GDHRDH"/>
</dbReference>
<dbReference type="SUPFAM" id="SSF51735">
    <property type="entry name" value="NAD(P)-binding Rossmann-fold domains"/>
    <property type="match status" value="1"/>
</dbReference>
<comment type="similarity">
    <text evidence="1">Belongs to the short-chain dehydrogenases/reductases (SDR) family.</text>
</comment>
<dbReference type="GO" id="GO:0016491">
    <property type="term" value="F:oxidoreductase activity"/>
    <property type="evidence" value="ECO:0007669"/>
    <property type="project" value="UniProtKB-KW"/>
</dbReference>
<dbReference type="RefSeq" id="WP_204259539.1">
    <property type="nucleotide sequence ID" value="NZ_CP053708.1"/>
</dbReference>
<evidence type="ECO:0000256" key="3">
    <source>
        <dbReference type="ARBA" id="ARBA00023027"/>
    </source>
</evidence>
<organism evidence="4 5">
    <name type="scientific">Lichenicola cladoniae</name>
    <dbReference type="NCBI Taxonomy" id="1484109"/>
    <lineage>
        <taxon>Bacteria</taxon>
        <taxon>Pseudomonadati</taxon>
        <taxon>Pseudomonadota</taxon>
        <taxon>Alphaproteobacteria</taxon>
        <taxon>Acetobacterales</taxon>
        <taxon>Acetobacteraceae</taxon>
        <taxon>Lichenicola</taxon>
    </lineage>
</organism>
<dbReference type="EMBL" id="CP053708">
    <property type="protein sequence ID" value="QKE91199.1"/>
    <property type="molecule type" value="Genomic_DNA"/>
</dbReference>
<dbReference type="PRINTS" id="PR00080">
    <property type="entry name" value="SDRFAMILY"/>
</dbReference>
<name>A0A6M8HRS1_9PROT</name>
<dbReference type="PANTHER" id="PTHR43477">
    <property type="entry name" value="DIHYDROANTICAPSIN 7-DEHYDROGENASE"/>
    <property type="match status" value="1"/>
</dbReference>
<keyword evidence="5" id="KW-1185">Reference proteome</keyword>
<proteinExistence type="inferred from homology"/>
<dbReference type="FunFam" id="3.40.50.720:FF:000084">
    <property type="entry name" value="Short-chain dehydrogenase reductase"/>
    <property type="match status" value="1"/>
</dbReference>
<dbReference type="Gene3D" id="3.40.50.720">
    <property type="entry name" value="NAD(P)-binding Rossmann-like Domain"/>
    <property type="match status" value="1"/>
</dbReference>
<dbReference type="InterPro" id="IPR036291">
    <property type="entry name" value="NAD(P)-bd_dom_sf"/>
</dbReference>
<dbReference type="InterPro" id="IPR051122">
    <property type="entry name" value="SDR_DHRS6-like"/>
</dbReference>
<dbReference type="AlphaFoldDB" id="A0A6M8HRS1"/>
<dbReference type="InterPro" id="IPR020904">
    <property type="entry name" value="Sc_DH/Rdtase_CS"/>
</dbReference>
<evidence type="ECO:0000313" key="5">
    <source>
        <dbReference type="Proteomes" id="UP000500767"/>
    </source>
</evidence>
<evidence type="ECO:0000256" key="1">
    <source>
        <dbReference type="ARBA" id="ARBA00006484"/>
    </source>
</evidence>
<keyword evidence="3" id="KW-0520">NAD</keyword>
<evidence type="ECO:0000256" key="2">
    <source>
        <dbReference type="ARBA" id="ARBA00023002"/>
    </source>
</evidence>
<protein>
    <submittedName>
        <fullName evidence="4">SDR family oxidoreductase</fullName>
    </submittedName>
</protein>
<gene>
    <name evidence="4" type="ORF">HN018_15120</name>
</gene>
<dbReference type="PANTHER" id="PTHR43477:SF4">
    <property type="entry name" value="DEHYDROGENASE_REDUCTASE SDR FAMILY MEMBER 6"/>
    <property type="match status" value="1"/>
</dbReference>
<dbReference type="Pfam" id="PF13561">
    <property type="entry name" value="adh_short_C2"/>
    <property type="match status" value="1"/>
</dbReference>
<keyword evidence="2" id="KW-0560">Oxidoreductase</keyword>
<dbReference type="PROSITE" id="PS00061">
    <property type="entry name" value="ADH_SHORT"/>
    <property type="match status" value="1"/>
</dbReference>
<dbReference type="InterPro" id="IPR002347">
    <property type="entry name" value="SDR_fam"/>
</dbReference>
<dbReference type="Proteomes" id="UP000500767">
    <property type="component" value="Chromosome"/>
</dbReference>
<sequence>MIGNNETAQPVIQQRLAGRRVLVTAAAQGIGKATALRLAEEGALVAAADINAGKLAELVHPNIRTHAFDASDPAQIEGALADLLPFDIVVNCVGWVHQGTILDASIQDWDRSFALNVDSIFHVTRAVLPSMLAAGYGNIINIASIASSVKGFQNRAAYGASKAAVIGLTKSIAADFIGKGIRCNAICPGTVSSPSLEERIAANADPEAARAAFIARQPMGRLGTPEEIAGLVAYLATDESAFMTGSSLILDGGATN</sequence>